<dbReference type="EMBL" id="FTOH01000001">
    <property type="protein sequence ID" value="SIS41151.1"/>
    <property type="molecule type" value="Genomic_DNA"/>
</dbReference>
<dbReference type="CDD" id="cd00156">
    <property type="entry name" value="REC"/>
    <property type="match status" value="1"/>
</dbReference>
<keyword evidence="1" id="KW-0597">Phosphoprotein</keyword>
<gene>
    <name evidence="3" type="ORF">SAMN05421686_10151</name>
</gene>
<accession>A0A1N7IVY7</accession>
<proteinExistence type="predicted"/>
<evidence type="ECO:0000256" key="1">
    <source>
        <dbReference type="PROSITE-ProRule" id="PRU00169"/>
    </source>
</evidence>
<sequence length="377" mass="42652">MPGKVVVLDNEAHSISLLGHILSHLDVAGFSTVEDYLACTEKDSDCIVLDGSGMNSSDDELFRMLREHPDTSGIPVIYVGDNLSIDTRLAIYEAGVDDYVSKPFDVADLQAKVSRALHQRRYERELLDNAENAKQAAFEAMTHSAEQGEIVRYMEQISMCQKLDELAQALLNLLSRFGLNAVFSCWLEGDEWPHYYSHSGAASPLEQDLMQSGHGGGRIMEFGRRMLVNYPRTALLIKNVPYEDEARFGRIKDHLAVVLSATDARVSSLNMEERLRQKDRLLDVVSDVKHTLLDVQKRQDEMKIRAANERDDVKLELREELLTLGLHEEQEERMLSLVMDFLKSLEGLYNEAMDWQEDLEPVMQAIEYVVSGGEQTA</sequence>
<dbReference type="PROSITE" id="PS50110">
    <property type="entry name" value="RESPONSE_REGULATORY"/>
    <property type="match status" value="1"/>
</dbReference>
<dbReference type="Proteomes" id="UP000185639">
    <property type="component" value="Unassembled WGS sequence"/>
</dbReference>
<protein>
    <submittedName>
        <fullName evidence="3">Response regulator receiver domain-containing protein</fullName>
    </submittedName>
</protein>
<feature type="domain" description="Response regulatory" evidence="2">
    <location>
        <begin position="4"/>
        <end position="117"/>
    </location>
</feature>
<dbReference type="GO" id="GO:0000160">
    <property type="term" value="P:phosphorelay signal transduction system"/>
    <property type="evidence" value="ECO:0007669"/>
    <property type="project" value="InterPro"/>
</dbReference>
<dbReference type="Pfam" id="PF00072">
    <property type="entry name" value="Response_reg"/>
    <property type="match status" value="1"/>
</dbReference>
<name>A0A1N7IVY7_9GAMM</name>
<dbReference type="AlphaFoldDB" id="A0A1N7IVY7"/>
<dbReference type="SMART" id="SM00448">
    <property type="entry name" value="REC"/>
    <property type="match status" value="1"/>
</dbReference>
<evidence type="ECO:0000259" key="2">
    <source>
        <dbReference type="PROSITE" id="PS50110"/>
    </source>
</evidence>
<feature type="modified residue" description="4-aspartylphosphate" evidence="1">
    <location>
        <position position="50"/>
    </location>
</feature>
<dbReference type="RefSeq" id="WP_076513196.1">
    <property type="nucleotide sequence ID" value="NZ_FTOH01000001.1"/>
</dbReference>
<dbReference type="InterPro" id="IPR011006">
    <property type="entry name" value="CheY-like_superfamily"/>
</dbReference>
<dbReference type="Gene3D" id="3.40.50.2300">
    <property type="match status" value="1"/>
</dbReference>
<dbReference type="InterPro" id="IPR001789">
    <property type="entry name" value="Sig_transdc_resp-reg_receiver"/>
</dbReference>
<dbReference type="SUPFAM" id="SSF52172">
    <property type="entry name" value="CheY-like"/>
    <property type="match status" value="1"/>
</dbReference>
<evidence type="ECO:0000313" key="3">
    <source>
        <dbReference type="EMBL" id="SIS41151.1"/>
    </source>
</evidence>
<dbReference type="STRING" id="484498.SAMN05421686_10151"/>
<dbReference type="OrthoDB" id="5696993at2"/>
<reference evidence="4" key="1">
    <citation type="submission" date="2017-01" db="EMBL/GenBank/DDBJ databases">
        <authorList>
            <person name="Varghese N."/>
            <person name="Submissions S."/>
        </authorList>
    </citation>
    <scope>NUCLEOTIDE SEQUENCE [LARGE SCALE GENOMIC DNA]</scope>
    <source>
        <strain evidence="4">DSM 24913</strain>
    </source>
</reference>
<keyword evidence="4" id="KW-1185">Reference proteome</keyword>
<evidence type="ECO:0000313" key="4">
    <source>
        <dbReference type="Proteomes" id="UP000185639"/>
    </source>
</evidence>
<organism evidence="3 4">
    <name type="scientific">Thalassolituus maritimus</name>
    <dbReference type="NCBI Taxonomy" id="484498"/>
    <lineage>
        <taxon>Bacteria</taxon>
        <taxon>Pseudomonadati</taxon>
        <taxon>Pseudomonadota</taxon>
        <taxon>Gammaproteobacteria</taxon>
        <taxon>Oceanospirillales</taxon>
        <taxon>Oceanospirillaceae</taxon>
        <taxon>Thalassolituus</taxon>
    </lineage>
</organism>